<dbReference type="GO" id="GO:0005829">
    <property type="term" value="C:cytosol"/>
    <property type="evidence" value="ECO:0007669"/>
    <property type="project" value="TreeGrafter"/>
</dbReference>
<dbReference type="Gene3D" id="3.40.50.300">
    <property type="entry name" value="P-loop containing nucleotide triphosphate hydrolases"/>
    <property type="match status" value="1"/>
</dbReference>
<feature type="binding site" evidence="8">
    <location>
        <begin position="10"/>
        <end position="18"/>
    </location>
    <ligand>
        <name>ATP</name>
        <dbReference type="ChEBI" id="CHEBI:30616"/>
    </ligand>
</feature>
<accession>A0A1H0RNZ2</accession>
<evidence type="ECO:0000256" key="6">
    <source>
        <dbReference type="ARBA" id="ARBA00047615"/>
    </source>
</evidence>
<feature type="domain" description="Cytidylate kinase" evidence="9">
    <location>
        <begin position="6"/>
        <end position="217"/>
    </location>
</feature>
<evidence type="ECO:0000313" key="10">
    <source>
        <dbReference type="EMBL" id="SDP30676.1"/>
    </source>
</evidence>
<keyword evidence="3 8" id="KW-0547">Nucleotide-binding</keyword>
<sequence>MKNLVVAIDGPAGAGKSTVAQLAARKLGYTYIDTGAMYRAVAWKTLQQKKEVTDELILEVVKDIDVNLQYKDGKTTVTVDGTDVTGEIRTPEVSAIVSQVAALGPVREKMVDLQRKMGERGSVLMDGRDIATNVLPNADVKIFLTASIEERARRRHKELTEKGYTIDMEQMKADIAARDKADSEREISPLVQAEDATLLDTTGLSIDEVVERILAMCK</sequence>
<evidence type="ECO:0000259" key="9">
    <source>
        <dbReference type="Pfam" id="PF02224"/>
    </source>
</evidence>
<evidence type="ECO:0000256" key="8">
    <source>
        <dbReference type="HAMAP-Rule" id="MF_00238"/>
    </source>
</evidence>
<evidence type="ECO:0000256" key="1">
    <source>
        <dbReference type="ARBA" id="ARBA00009427"/>
    </source>
</evidence>
<keyword evidence="2 8" id="KW-0808">Transferase</keyword>
<dbReference type="GO" id="GO:0006220">
    <property type="term" value="P:pyrimidine nucleotide metabolic process"/>
    <property type="evidence" value="ECO:0007669"/>
    <property type="project" value="UniProtKB-UniRule"/>
</dbReference>
<evidence type="ECO:0000313" key="11">
    <source>
        <dbReference type="Proteomes" id="UP000182412"/>
    </source>
</evidence>
<dbReference type="EC" id="2.7.4.25" evidence="8"/>
<proteinExistence type="inferred from homology"/>
<name>A0A1H0RNZ2_SELRU</name>
<dbReference type="GO" id="GO:0015949">
    <property type="term" value="P:nucleobase-containing small molecule interconversion"/>
    <property type="evidence" value="ECO:0007669"/>
    <property type="project" value="TreeGrafter"/>
</dbReference>
<dbReference type="NCBIfam" id="TIGR00017">
    <property type="entry name" value="cmk"/>
    <property type="match status" value="1"/>
</dbReference>
<evidence type="ECO:0000256" key="2">
    <source>
        <dbReference type="ARBA" id="ARBA00022679"/>
    </source>
</evidence>
<evidence type="ECO:0000256" key="7">
    <source>
        <dbReference type="ARBA" id="ARBA00048478"/>
    </source>
</evidence>
<dbReference type="GO" id="GO:0005524">
    <property type="term" value="F:ATP binding"/>
    <property type="evidence" value="ECO:0007669"/>
    <property type="project" value="UniProtKB-UniRule"/>
</dbReference>
<keyword evidence="8" id="KW-0963">Cytoplasm</keyword>
<dbReference type="AlphaFoldDB" id="A0A1H0RNZ2"/>
<organism evidence="10 11">
    <name type="scientific">Selenomonas ruminantium</name>
    <dbReference type="NCBI Taxonomy" id="971"/>
    <lineage>
        <taxon>Bacteria</taxon>
        <taxon>Bacillati</taxon>
        <taxon>Bacillota</taxon>
        <taxon>Negativicutes</taxon>
        <taxon>Selenomonadales</taxon>
        <taxon>Selenomonadaceae</taxon>
        <taxon>Selenomonas</taxon>
    </lineage>
</organism>
<dbReference type="RefSeq" id="WP_074572155.1">
    <property type="nucleotide sequence ID" value="NZ_FNJQ01000013.1"/>
</dbReference>
<dbReference type="InterPro" id="IPR003136">
    <property type="entry name" value="Cytidylate_kin"/>
</dbReference>
<dbReference type="OrthoDB" id="9807434at2"/>
<dbReference type="GO" id="GO:0036430">
    <property type="term" value="F:CMP kinase activity"/>
    <property type="evidence" value="ECO:0007669"/>
    <property type="project" value="RHEA"/>
</dbReference>
<reference evidence="10 11" key="1">
    <citation type="submission" date="2016-10" db="EMBL/GenBank/DDBJ databases">
        <authorList>
            <person name="de Groot N.N."/>
        </authorList>
    </citation>
    <scope>NUCLEOTIDE SEQUENCE [LARGE SCALE GENOMIC DNA]</scope>
    <source>
        <strain evidence="10 11">S137</strain>
    </source>
</reference>
<dbReference type="PANTHER" id="PTHR21299:SF2">
    <property type="entry name" value="CYTIDYLATE KINASE"/>
    <property type="match status" value="1"/>
</dbReference>
<evidence type="ECO:0000256" key="4">
    <source>
        <dbReference type="ARBA" id="ARBA00022777"/>
    </source>
</evidence>
<dbReference type="InterPro" id="IPR027417">
    <property type="entry name" value="P-loop_NTPase"/>
</dbReference>
<evidence type="ECO:0000256" key="3">
    <source>
        <dbReference type="ARBA" id="ARBA00022741"/>
    </source>
</evidence>
<dbReference type="InterPro" id="IPR011994">
    <property type="entry name" value="Cytidylate_kinase_dom"/>
</dbReference>
<comment type="catalytic activity">
    <reaction evidence="6 8">
        <text>dCMP + ATP = dCDP + ADP</text>
        <dbReference type="Rhea" id="RHEA:25094"/>
        <dbReference type="ChEBI" id="CHEBI:30616"/>
        <dbReference type="ChEBI" id="CHEBI:57566"/>
        <dbReference type="ChEBI" id="CHEBI:58593"/>
        <dbReference type="ChEBI" id="CHEBI:456216"/>
        <dbReference type="EC" id="2.7.4.25"/>
    </reaction>
</comment>
<dbReference type="SUPFAM" id="SSF52540">
    <property type="entry name" value="P-loop containing nucleoside triphosphate hydrolases"/>
    <property type="match status" value="1"/>
</dbReference>
<dbReference type="GO" id="GO:0036431">
    <property type="term" value="F:dCMP kinase activity"/>
    <property type="evidence" value="ECO:0007669"/>
    <property type="project" value="InterPro"/>
</dbReference>
<dbReference type="HAMAP" id="MF_00238">
    <property type="entry name" value="Cytidyl_kinase_type1"/>
    <property type="match status" value="1"/>
</dbReference>
<keyword evidence="4 8" id="KW-0418">Kinase</keyword>
<comment type="catalytic activity">
    <reaction evidence="7 8">
        <text>CMP + ATP = CDP + ADP</text>
        <dbReference type="Rhea" id="RHEA:11600"/>
        <dbReference type="ChEBI" id="CHEBI:30616"/>
        <dbReference type="ChEBI" id="CHEBI:58069"/>
        <dbReference type="ChEBI" id="CHEBI:60377"/>
        <dbReference type="ChEBI" id="CHEBI:456216"/>
        <dbReference type="EC" id="2.7.4.25"/>
    </reaction>
</comment>
<protein>
    <recommendedName>
        <fullName evidence="8">Cytidylate kinase</fullName>
        <shortName evidence="8">CK</shortName>
        <ecNumber evidence="8">2.7.4.25</ecNumber>
    </recommendedName>
    <alternativeName>
        <fullName evidence="8">Cytidine monophosphate kinase</fullName>
        <shortName evidence="8">CMP kinase</shortName>
    </alternativeName>
</protein>
<comment type="similarity">
    <text evidence="1 8">Belongs to the cytidylate kinase family. Type 1 subfamily.</text>
</comment>
<dbReference type="CDD" id="cd02020">
    <property type="entry name" value="CMPK"/>
    <property type="match status" value="1"/>
</dbReference>
<gene>
    <name evidence="8" type="primary">cmk</name>
    <name evidence="10" type="ORF">SAMN05216366_11312</name>
</gene>
<comment type="subcellular location">
    <subcellularLocation>
        <location evidence="8">Cytoplasm</location>
    </subcellularLocation>
</comment>
<dbReference type="PANTHER" id="PTHR21299">
    <property type="entry name" value="CYTIDYLATE KINASE/PANTOATE-BETA-ALANINE LIGASE"/>
    <property type="match status" value="1"/>
</dbReference>
<keyword evidence="5 8" id="KW-0067">ATP-binding</keyword>
<dbReference type="Pfam" id="PF02224">
    <property type="entry name" value="Cytidylate_kin"/>
    <property type="match status" value="1"/>
</dbReference>
<dbReference type="Proteomes" id="UP000182412">
    <property type="component" value="Unassembled WGS sequence"/>
</dbReference>
<evidence type="ECO:0000256" key="5">
    <source>
        <dbReference type="ARBA" id="ARBA00022840"/>
    </source>
</evidence>
<dbReference type="EMBL" id="FNJQ01000013">
    <property type="protein sequence ID" value="SDP30676.1"/>
    <property type="molecule type" value="Genomic_DNA"/>
</dbReference>